<dbReference type="Pfam" id="PF01263">
    <property type="entry name" value="Aldose_epim"/>
    <property type="match status" value="1"/>
</dbReference>
<dbReference type="Proteomes" id="UP000245942">
    <property type="component" value="Unassembled WGS sequence"/>
</dbReference>
<comment type="catalytic activity">
    <reaction evidence="1">
        <text>alpha-D-glucose 6-phosphate = beta-D-glucose 6-phosphate</text>
        <dbReference type="Rhea" id="RHEA:16249"/>
        <dbReference type="ChEBI" id="CHEBI:58225"/>
        <dbReference type="ChEBI" id="CHEBI:58247"/>
        <dbReference type="EC" id="5.1.3.15"/>
    </reaction>
</comment>
<dbReference type="CDD" id="cd09020">
    <property type="entry name" value="D-hex-6-P-epi_like"/>
    <property type="match status" value="1"/>
</dbReference>
<evidence type="ECO:0000256" key="1">
    <source>
        <dbReference type="ARBA" id="ARBA00001096"/>
    </source>
</evidence>
<reference evidence="7 8" key="1">
    <citation type="journal article" date="2018" name="Mol. Biol. Evol.">
        <title>Broad Genomic Sampling Reveals a Smut Pathogenic Ancestry of the Fungal Clade Ustilaginomycotina.</title>
        <authorList>
            <person name="Kijpornyongpan T."/>
            <person name="Mondo S.J."/>
            <person name="Barry K."/>
            <person name="Sandor L."/>
            <person name="Lee J."/>
            <person name="Lipzen A."/>
            <person name="Pangilinan J."/>
            <person name="LaButti K."/>
            <person name="Hainaut M."/>
            <person name="Henrissat B."/>
            <person name="Grigoriev I.V."/>
            <person name="Spatafora J.W."/>
            <person name="Aime M.C."/>
        </authorList>
    </citation>
    <scope>NUCLEOTIDE SEQUENCE [LARGE SCALE GENOMIC DNA]</scope>
    <source>
        <strain evidence="7 8">MCA 4718</strain>
    </source>
</reference>
<name>A0A316UHH8_9BASI</name>
<evidence type="ECO:0000256" key="4">
    <source>
        <dbReference type="ARBA" id="ARBA00023235"/>
    </source>
</evidence>
<evidence type="ECO:0000256" key="5">
    <source>
        <dbReference type="PIRNR" id="PIRNR016020"/>
    </source>
</evidence>
<dbReference type="GO" id="GO:0047938">
    <property type="term" value="F:glucose-6-phosphate 1-epimerase activity"/>
    <property type="evidence" value="ECO:0007669"/>
    <property type="project" value="UniProtKB-UniRule"/>
</dbReference>
<dbReference type="PANTHER" id="PTHR11122:SF13">
    <property type="entry name" value="GLUCOSE-6-PHOSPHATE 1-EPIMERASE"/>
    <property type="match status" value="1"/>
</dbReference>
<evidence type="ECO:0000313" key="7">
    <source>
        <dbReference type="EMBL" id="PWN23383.1"/>
    </source>
</evidence>
<dbReference type="InterPro" id="IPR011013">
    <property type="entry name" value="Gal_mutarotase_sf_dom"/>
</dbReference>
<dbReference type="EMBL" id="KZ819322">
    <property type="protein sequence ID" value="PWN23383.1"/>
    <property type="molecule type" value="Genomic_DNA"/>
</dbReference>
<keyword evidence="4 5" id="KW-0413">Isomerase</keyword>
<evidence type="ECO:0000256" key="2">
    <source>
        <dbReference type="ARBA" id="ARBA00005866"/>
    </source>
</evidence>
<dbReference type="GO" id="GO:0005737">
    <property type="term" value="C:cytoplasm"/>
    <property type="evidence" value="ECO:0007669"/>
    <property type="project" value="TreeGrafter"/>
</dbReference>
<dbReference type="PANTHER" id="PTHR11122">
    <property type="entry name" value="APOSPORY-ASSOCIATED PROTEIN C-RELATED"/>
    <property type="match status" value="1"/>
</dbReference>
<proteinExistence type="inferred from homology"/>
<dbReference type="InterPro" id="IPR014718">
    <property type="entry name" value="GH-type_carb-bd"/>
</dbReference>
<dbReference type="OrthoDB" id="1659429at2759"/>
<evidence type="ECO:0000256" key="6">
    <source>
        <dbReference type="PIRSR" id="PIRSR016020-1"/>
    </source>
</evidence>
<dbReference type="Gene3D" id="2.70.98.10">
    <property type="match status" value="1"/>
</dbReference>
<dbReference type="GeneID" id="37015835"/>
<accession>A0A316UHH8</accession>
<keyword evidence="8" id="KW-1185">Reference proteome</keyword>
<dbReference type="SUPFAM" id="SSF74650">
    <property type="entry name" value="Galactose mutarotase-like"/>
    <property type="match status" value="1"/>
</dbReference>
<sequence length="307" mass="32759">MPLTLVKNDSIARLELPGGKASADVLLYGATVISWKVGSAEKLFLSKKTPLDGSAAIRGGIPLVFPVFGPASDHEDNEGLENVPRHGVARTAQWQLKQNKEVDGKNAQGQESATASFALSSQDLPGIDSKYQWPFELVYDVTLTAKNLTTSLHITHSSSSSASAPMRFQCLCHNYLAVPSSLSCSVKGLVGQCYLDKTDGAKGKMLSPEKDPIILNGQASDAVYLGPAPDLVELSYGSQGGGLQLTRSENCPQTVVWNPAEEGAAGMKDLHEGGWKEYICIEPGKANGFEELEKGQTFTFAQTLTAV</sequence>
<dbReference type="GO" id="GO:0030246">
    <property type="term" value="F:carbohydrate binding"/>
    <property type="evidence" value="ECO:0007669"/>
    <property type="project" value="UniProtKB-UniRule"/>
</dbReference>
<comment type="similarity">
    <text evidence="2 5">Belongs to the glucose-6-phosphate 1-epimerase family.</text>
</comment>
<evidence type="ECO:0000256" key="3">
    <source>
        <dbReference type="ARBA" id="ARBA00012083"/>
    </source>
</evidence>
<dbReference type="STRING" id="1684307.A0A316UHH8"/>
<dbReference type="GO" id="GO:0005975">
    <property type="term" value="P:carbohydrate metabolic process"/>
    <property type="evidence" value="ECO:0007669"/>
    <property type="project" value="InterPro"/>
</dbReference>
<dbReference type="InterPro" id="IPR008183">
    <property type="entry name" value="Aldose_1/G6P_1-epimerase"/>
</dbReference>
<dbReference type="InterPro" id="IPR025532">
    <property type="entry name" value="G6P_1-epimerase"/>
</dbReference>
<feature type="active site" evidence="6">
    <location>
        <position position="173"/>
    </location>
</feature>
<dbReference type="RefSeq" id="XP_025350543.1">
    <property type="nucleotide sequence ID" value="XM_025494101.1"/>
</dbReference>
<dbReference type="PIRSF" id="PIRSF016020">
    <property type="entry name" value="PHexose_mutarotase"/>
    <property type="match status" value="1"/>
</dbReference>
<comment type="function">
    <text evidence="5">Catalyzes the interconversion between the alpha and beta anomers from at least three hexose 6-phosphate sugars (Glc6P, Gal6P, and Man6P).</text>
</comment>
<feature type="active site" evidence="6">
    <location>
        <position position="282"/>
    </location>
</feature>
<gene>
    <name evidence="7" type="ORF">BCV69DRAFT_297318</name>
</gene>
<organism evidence="7 8">
    <name type="scientific">Pseudomicrostroma glucosiphilum</name>
    <dbReference type="NCBI Taxonomy" id="1684307"/>
    <lineage>
        <taxon>Eukaryota</taxon>
        <taxon>Fungi</taxon>
        <taxon>Dikarya</taxon>
        <taxon>Basidiomycota</taxon>
        <taxon>Ustilaginomycotina</taxon>
        <taxon>Exobasidiomycetes</taxon>
        <taxon>Microstromatales</taxon>
        <taxon>Microstromatales incertae sedis</taxon>
        <taxon>Pseudomicrostroma</taxon>
    </lineage>
</organism>
<dbReference type="EC" id="5.1.3.15" evidence="3 5"/>
<evidence type="ECO:0000313" key="8">
    <source>
        <dbReference type="Proteomes" id="UP000245942"/>
    </source>
</evidence>
<dbReference type="AlphaFoldDB" id="A0A316UHH8"/>
<protein>
    <recommendedName>
        <fullName evidence="3 5">Glucose-6-phosphate 1-epimerase</fullName>
        <ecNumber evidence="3 5">5.1.3.15</ecNumber>
    </recommendedName>
</protein>